<evidence type="ECO:0000313" key="2">
    <source>
        <dbReference type="Proteomes" id="UP001207930"/>
    </source>
</evidence>
<organism evidence="1 2">
    <name type="scientific">Luteolibacter flavescens</name>
    <dbReference type="NCBI Taxonomy" id="1859460"/>
    <lineage>
        <taxon>Bacteria</taxon>
        <taxon>Pseudomonadati</taxon>
        <taxon>Verrucomicrobiota</taxon>
        <taxon>Verrucomicrobiia</taxon>
        <taxon>Verrucomicrobiales</taxon>
        <taxon>Verrucomicrobiaceae</taxon>
        <taxon>Luteolibacter</taxon>
    </lineage>
</organism>
<accession>A0ABT3FRF6</accession>
<evidence type="ECO:0008006" key="3">
    <source>
        <dbReference type="Google" id="ProtNLM"/>
    </source>
</evidence>
<reference evidence="1 2" key="1">
    <citation type="submission" date="2022-10" db="EMBL/GenBank/DDBJ databases">
        <title>Luteolibacter flavescens strain MCCC 1K03193, whole genome shotgun sequencing project.</title>
        <authorList>
            <person name="Zhao G."/>
            <person name="Shen L."/>
        </authorList>
    </citation>
    <scope>NUCLEOTIDE SEQUENCE [LARGE SCALE GENOMIC DNA]</scope>
    <source>
        <strain evidence="1 2">MCCC 1K03193</strain>
    </source>
</reference>
<dbReference type="RefSeq" id="WP_264502124.1">
    <property type="nucleotide sequence ID" value="NZ_JAPDDS010000008.1"/>
</dbReference>
<comment type="caution">
    <text evidence="1">The sequence shown here is derived from an EMBL/GenBank/DDBJ whole genome shotgun (WGS) entry which is preliminary data.</text>
</comment>
<proteinExistence type="predicted"/>
<dbReference type="Proteomes" id="UP001207930">
    <property type="component" value="Unassembled WGS sequence"/>
</dbReference>
<sequence>MSEKPQALLDAVLSLDPEARRWLAEALWESFDDDEAVLQELDTRWNSLGENPDSWVSHDEVVKLLKRR</sequence>
<evidence type="ECO:0000313" key="1">
    <source>
        <dbReference type="EMBL" id="MCW1886170.1"/>
    </source>
</evidence>
<gene>
    <name evidence="1" type="ORF">OKA04_15640</name>
</gene>
<name>A0ABT3FRF6_9BACT</name>
<protein>
    <recommendedName>
        <fullName evidence="3">Addiction module protein</fullName>
    </recommendedName>
</protein>
<dbReference type="EMBL" id="JAPDDS010000008">
    <property type="protein sequence ID" value="MCW1886170.1"/>
    <property type="molecule type" value="Genomic_DNA"/>
</dbReference>
<keyword evidence="2" id="KW-1185">Reference proteome</keyword>